<dbReference type="GeneID" id="61315417"/>
<dbReference type="Pfam" id="PF04199">
    <property type="entry name" value="Cyclase"/>
    <property type="match status" value="1"/>
</dbReference>
<dbReference type="AlphaFoldDB" id="A0A256GAZ1"/>
<accession>A0A256GAZ1</accession>
<comment type="caution">
    <text evidence="2">The sequence shown here is derived from an EMBL/GenBank/DDBJ whole genome shotgun (WGS) entry which is preliminary data.</text>
</comment>
<keyword evidence="4" id="KW-1185">Reference proteome</keyword>
<protein>
    <submittedName>
        <fullName evidence="2">Cyclase family protein</fullName>
    </submittedName>
</protein>
<dbReference type="GO" id="GO:0004061">
    <property type="term" value="F:arylformamidase activity"/>
    <property type="evidence" value="ECO:0007669"/>
    <property type="project" value="InterPro"/>
</dbReference>
<dbReference type="Proteomes" id="UP000216363">
    <property type="component" value="Unassembled WGS sequence"/>
</dbReference>
<dbReference type="GO" id="GO:0019441">
    <property type="term" value="P:L-tryptophan catabolic process to kynurenine"/>
    <property type="evidence" value="ECO:0007669"/>
    <property type="project" value="InterPro"/>
</dbReference>
<reference evidence="1 4" key="2">
    <citation type="submission" date="2019-09" db="EMBL/GenBank/DDBJ databases">
        <title>Taxonomic organization of the family Brucellaceae based on a phylogenomic approach.</title>
        <authorList>
            <person name="Leclercq S."/>
            <person name="Cloeckaert A."/>
            <person name="Zygmunt M.S."/>
        </authorList>
    </citation>
    <scope>NUCLEOTIDE SEQUENCE [LARGE SCALE GENOMIC DNA]</scope>
    <source>
        <strain evidence="1 4">LUP23</strain>
    </source>
</reference>
<organism evidence="2 3">
    <name type="scientific">Brucella lupini</name>
    <dbReference type="NCBI Taxonomy" id="255457"/>
    <lineage>
        <taxon>Bacteria</taxon>
        <taxon>Pseudomonadati</taxon>
        <taxon>Pseudomonadota</taxon>
        <taxon>Alphaproteobacteria</taxon>
        <taxon>Hyphomicrobiales</taxon>
        <taxon>Brucellaceae</taxon>
        <taxon>Brucella/Ochrobactrum group</taxon>
        <taxon>Brucella</taxon>
    </lineage>
</organism>
<evidence type="ECO:0000313" key="3">
    <source>
        <dbReference type="Proteomes" id="UP000216363"/>
    </source>
</evidence>
<evidence type="ECO:0000313" key="2">
    <source>
        <dbReference type="EMBL" id="OYR24277.1"/>
    </source>
</evidence>
<dbReference type="SUPFAM" id="SSF102198">
    <property type="entry name" value="Putative cyclase"/>
    <property type="match status" value="1"/>
</dbReference>
<dbReference type="InterPro" id="IPR007325">
    <property type="entry name" value="KFase/CYL"/>
</dbReference>
<dbReference type="InterPro" id="IPR037175">
    <property type="entry name" value="KFase_sf"/>
</dbReference>
<proteinExistence type="predicted"/>
<dbReference type="Gene3D" id="3.50.30.50">
    <property type="entry name" value="Putative cyclase"/>
    <property type="match status" value="1"/>
</dbReference>
<dbReference type="Proteomes" id="UP000435957">
    <property type="component" value="Unassembled WGS sequence"/>
</dbReference>
<name>A0A256GAZ1_9HYPH</name>
<sequence length="268" mass="28676">MNDTSALSSLASGLLSGTVKVVDITAPLGPDTPVLYLPPQFGKNTPNVKVHTISQYDQNGPFWAWNWIELGEHTGTHFDAPCHWITGKDHSNNTTDTIPPQNFVAPVNVIDRSAQAAADADYLLTVDSIREWEAEHGEIEAGSWVLMRTDWYKRNGSADTFLNADENGPHSPGPTVEAIEYLLSKGIIGWGQETVGTDAGSAGAMTPPFPAHNLMHKANRYGLASLSNLDQLPAKGAILIAAPLKFVKGTGSPVRALALVVGEKTTGQ</sequence>
<dbReference type="EMBL" id="WBWF01000001">
    <property type="protein sequence ID" value="KAB2706128.1"/>
    <property type="molecule type" value="Genomic_DNA"/>
</dbReference>
<dbReference type="PANTHER" id="PTHR31118:SF12">
    <property type="entry name" value="CYCLASE-LIKE PROTEIN 2"/>
    <property type="match status" value="1"/>
</dbReference>
<gene>
    <name evidence="2" type="ORF">CES86_4562</name>
    <name evidence="1" type="ORF">F9L03_00160</name>
</gene>
<evidence type="ECO:0000313" key="1">
    <source>
        <dbReference type="EMBL" id="KAB2706128.1"/>
    </source>
</evidence>
<dbReference type="PANTHER" id="PTHR31118">
    <property type="entry name" value="CYCLASE-LIKE PROTEIN 2"/>
    <property type="match status" value="1"/>
</dbReference>
<evidence type="ECO:0000313" key="4">
    <source>
        <dbReference type="Proteomes" id="UP000435957"/>
    </source>
</evidence>
<dbReference type="EMBL" id="NNRN01000062">
    <property type="protein sequence ID" value="OYR24277.1"/>
    <property type="molecule type" value="Genomic_DNA"/>
</dbReference>
<dbReference type="RefSeq" id="WP_010659209.1">
    <property type="nucleotide sequence ID" value="NZ_JBHEEP010000001.1"/>
</dbReference>
<reference evidence="2 3" key="1">
    <citation type="submission" date="2017-07" db="EMBL/GenBank/DDBJ databases">
        <title>Draft genome of Ochrobactrum lupini type strain LUP21.</title>
        <authorList>
            <person name="Krzyzanowska D.M."/>
            <person name="Jafra S."/>
        </authorList>
    </citation>
    <scope>NUCLEOTIDE SEQUENCE [LARGE SCALE GENOMIC DNA]</scope>
    <source>
        <strain evidence="2 3">LUP21</strain>
    </source>
</reference>